<accession>M5U341</accession>
<evidence type="ECO:0000313" key="4">
    <source>
        <dbReference type="EMBL" id="EMI52266.1"/>
    </source>
</evidence>
<evidence type="ECO:0000313" key="5">
    <source>
        <dbReference type="Proteomes" id="UP000011885"/>
    </source>
</evidence>
<gene>
    <name evidence="4" type="ORF">RSSM_06294</name>
</gene>
<keyword evidence="2" id="KW-0548">Nucleotidyltransferase</keyword>
<keyword evidence="3" id="KW-0460">Magnesium</keyword>
<keyword evidence="1 4" id="KW-0808">Transferase</keyword>
<dbReference type="PANTHER" id="PTHR43532">
    <property type="entry name" value="GLUCOSE-1-PHOSPHATE THYMIDYLYLTRANSFERASE"/>
    <property type="match status" value="1"/>
</dbReference>
<dbReference type="PATRIC" id="fig|1263870.3.peg.6668"/>
<dbReference type="EMBL" id="ANOH01000442">
    <property type="protein sequence ID" value="EMI52266.1"/>
    <property type="molecule type" value="Genomic_DNA"/>
</dbReference>
<dbReference type="PANTHER" id="PTHR43532:SF1">
    <property type="entry name" value="GLUCOSE-1-PHOSPHATE THYMIDYLYLTRANSFERASE 1"/>
    <property type="match status" value="1"/>
</dbReference>
<keyword evidence="5" id="KW-1185">Reference proteome</keyword>
<organism evidence="4 5">
    <name type="scientific">Rhodopirellula sallentina SM41</name>
    <dbReference type="NCBI Taxonomy" id="1263870"/>
    <lineage>
        <taxon>Bacteria</taxon>
        <taxon>Pseudomonadati</taxon>
        <taxon>Planctomycetota</taxon>
        <taxon>Planctomycetia</taxon>
        <taxon>Pirellulales</taxon>
        <taxon>Pirellulaceae</taxon>
        <taxon>Rhodopirellula</taxon>
    </lineage>
</organism>
<dbReference type="GO" id="GO:0008879">
    <property type="term" value="F:glucose-1-phosphate thymidylyltransferase activity"/>
    <property type="evidence" value="ECO:0007669"/>
    <property type="project" value="InterPro"/>
</dbReference>
<evidence type="ECO:0000256" key="1">
    <source>
        <dbReference type="ARBA" id="ARBA00022679"/>
    </source>
</evidence>
<dbReference type="SUPFAM" id="SSF53448">
    <property type="entry name" value="Nucleotide-diphospho-sugar transferases"/>
    <property type="match status" value="1"/>
</dbReference>
<evidence type="ECO:0000256" key="2">
    <source>
        <dbReference type="ARBA" id="ARBA00022695"/>
    </source>
</evidence>
<dbReference type="Gene3D" id="3.90.550.10">
    <property type="entry name" value="Spore Coat Polysaccharide Biosynthesis Protein SpsA, Chain A"/>
    <property type="match status" value="1"/>
</dbReference>
<dbReference type="InterPro" id="IPR005907">
    <property type="entry name" value="G1P_thy_trans_s"/>
</dbReference>
<proteinExistence type="predicted"/>
<protein>
    <submittedName>
        <fullName evidence="4">Glucose-1-phosphate thymidylyltransferase</fullName>
    </submittedName>
</protein>
<dbReference type="Proteomes" id="UP000011885">
    <property type="component" value="Unassembled WGS sequence"/>
</dbReference>
<dbReference type="InterPro" id="IPR029044">
    <property type="entry name" value="Nucleotide-diphossugar_trans"/>
</dbReference>
<comment type="caution">
    <text evidence="4">The sequence shown here is derived from an EMBL/GenBank/DDBJ whole genome shotgun (WGS) entry which is preliminary data.</text>
</comment>
<sequence length="90" mass="10030">MHVEALSRGFAWLDTGTHDAMLEASQFVAGFEKRLGLKICCPEEIAWRNQWITNAQLQKLGEGVKNAYGQYLLALPKSESLATLRSNIHG</sequence>
<dbReference type="AlphaFoldDB" id="M5U341"/>
<evidence type="ECO:0000256" key="3">
    <source>
        <dbReference type="ARBA" id="ARBA00022842"/>
    </source>
</evidence>
<reference evidence="4 5" key="1">
    <citation type="journal article" date="2013" name="Mar. Genomics">
        <title>Expression of sulfatases in Rhodopirellula baltica and the diversity of sulfatases in the genus Rhodopirellula.</title>
        <authorList>
            <person name="Wegner C.E."/>
            <person name="Richter-Heitmann T."/>
            <person name="Klindworth A."/>
            <person name="Klockow C."/>
            <person name="Richter M."/>
            <person name="Achstetter T."/>
            <person name="Glockner F.O."/>
            <person name="Harder J."/>
        </authorList>
    </citation>
    <scope>NUCLEOTIDE SEQUENCE [LARGE SCALE GENOMIC DNA]</scope>
    <source>
        <strain evidence="4 5">SM41</strain>
    </source>
</reference>
<name>M5U341_9BACT</name>